<dbReference type="GO" id="GO:0019062">
    <property type="term" value="P:virion attachment to host cell"/>
    <property type="evidence" value="ECO:0007669"/>
    <property type="project" value="UniProtKB-UniRule"/>
</dbReference>
<keyword evidence="8" id="KW-1145">T=7 icosahedral capsid protein</keyword>
<keyword evidence="1 7" id="KW-0167">Capsid protein</keyword>
<dbReference type="GO" id="GO:0005198">
    <property type="term" value="F:structural molecule activity"/>
    <property type="evidence" value="ECO:0007669"/>
    <property type="project" value="UniProtKB-UniRule"/>
</dbReference>
<comment type="similarity">
    <text evidence="7 8">Belongs to the papillomaviridae L1 protein family.</text>
</comment>
<protein>
    <recommendedName>
        <fullName evidence="7 8">Major capsid protein L1</fullName>
    </recommendedName>
</protein>
<feature type="region of interest" description="Disordered" evidence="9">
    <location>
        <begin position="501"/>
        <end position="525"/>
    </location>
</feature>
<evidence type="ECO:0000256" key="2">
    <source>
        <dbReference type="ARBA" id="ARBA00022581"/>
    </source>
</evidence>
<dbReference type="SUPFAM" id="SSF88648">
    <property type="entry name" value="Group I dsDNA viruses"/>
    <property type="match status" value="1"/>
</dbReference>
<evidence type="ECO:0000256" key="9">
    <source>
        <dbReference type="SAM" id="MobiDB-lite"/>
    </source>
</evidence>
<keyword evidence="5 7" id="KW-0426">Late protein</keyword>
<dbReference type="EMBL" id="MH777189">
    <property type="protein sequence ID" value="AYA93606.1"/>
    <property type="molecule type" value="Genomic_DNA"/>
</dbReference>
<keyword evidence="7" id="KW-1048">Host nucleus</keyword>
<feature type="disulfide bond" description="Interchain (with Cys-197)" evidence="7">
    <location>
        <position position="452"/>
    </location>
</feature>
<evidence type="ECO:0000256" key="7">
    <source>
        <dbReference type="HAMAP-Rule" id="MF_04002"/>
    </source>
</evidence>
<name>A0A385PKS5_9PAPI</name>
<feature type="disulfide bond" description="Interchain (with Cys-452)" evidence="7">
    <location>
        <position position="197"/>
    </location>
</feature>
<organism evidence="10">
    <name type="scientific">Human papillomavirus</name>
    <dbReference type="NCBI Taxonomy" id="10566"/>
    <lineage>
        <taxon>Viruses</taxon>
        <taxon>Monodnaviria</taxon>
        <taxon>Shotokuvirae</taxon>
        <taxon>Cossaviricota</taxon>
        <taxon>Papovaviricetes</taxon>
        <taxon>Zurhausenvirales</taxon>
        <taxon>Papillomaviridae</taxon>
    </lineage>
</organism>
<evidence type="ECO:0000256" key="1">
    <source>
        <dbReference type="ARBA" id="ARBA00022561"/>
    </source>
</evidence>
<dbReference type="PRINTS" id="PR00865">
    <property type="entry name" value="HPVCAPSIDL1"/>
</dbReference>
<evidence type="ECO:0000256" key="6">
    <source>
        <dbReference type="ARBA" id="ARBA00023296"/>
    </source>
</evidence>
<comment type="subcellular location">
    <subcellularLocation>
        <location evidence="7">Virion</location>
    </subcellularLocation>
    <subcellularLocation>
        <location evidence="7">Host nucleus</location>
    </subcellularLocation>
</comment>
<dbReference type="Gene3D" id="2.60.175.20">
    <property type="entry name" value="Major capsid L1 (late) superfamily, Papillomavirus"/>
    <property type="match status" value="1"/>
</dbReference>
<keyword evidence="7" id="KW-1164">Virus endocytosis by host</keyword>
<comment type="subunit">
    <text evidence="7">Self-assembles into homopentamers. The capsid has an icosahedral symmetry and consists of 72 capsomers, with each capsomer being a pentamer of L1. Interacts with the minor capsid protein L2; this interaction is necessary for viral genome encapsidation. Interacts with protein E2; this interaction enhances E2-dependent replication and transcription activation.</text>
</comment>
<dbReference type="InterPro" id="IPR011222">
    <property type="entry name" value="dsDNA_vir_gr_I_capsid"/>
</dbReference>
<comment type="function">
    <text evidence="7 8">Forms an icosahedral capsid with a T=7 symmetry and a 50 nm diameter. The capsid is composed of 72 pentamers linked to each other by disulfide bonds and associated with L2 proteins. Binds to heparan sulfate proteoglycans on cell surface of basal layer keratinocytes to provide initial virion attachment. This binding mediates a conformational change in the virus capsid that facilitates efficient infection. The virion enters the host cell via endocytosis. During virus trafficking, L1 protein dissociates from the viral DNA and the genomic DNA is released to the host nucleus. The virion assembly takes place within the cell nucleus. Encapsulates the genomic DNA together with protein L2.</text>
</comment>
<keyword evidence="3 7" id="KW-1161">Viral attachment to host cell</keyword>
<proteinExistence type="inferred from homology"/>
<keyword evidence="4 7" id="KW-0946">Virion</keyword>
<accession>A0A385PKS5</accession>
<sequence length="525" mass="60123">MSLIPACSENANAYFFNVFQMAVWLPAQNKFYLPPQPITKIISTDEYVTRTDIFYHATTDRLLTVGNPYYQILSENNRTVNVPKVSPNQFRVFRVQFPDPNRFAFGDKQIYNPETERLVWALRGLEISRGQPLGTGVTGHPRFNRYDDVENPARYNNEHAKAGDNRQSVGFDPKQTQVFMVGCEPPKGEHWTVGKRCATPVPKKGDCPPLELVQSVIQDGDMIDLGFGNLDFRKLQENLSDVPLDLVDSISKYPDYIKMAQEPYGNSLFFFSRREQTYCRHTFSRAGKVVETVPTLNTFPASAQQPQNTLATDNYFCVPSGSLISSDAQIFNRPYWLQQAQGQNNGIAWRNQLFVTVADNTRGTIFSISVKNEDPLTEYDNQKFNEYVRHVQEFELAFIVQLCKIKLTPENLAFIHAMNADIIDDWQLTVNQPPATAIEDKYRFIDSLATKCPTAVPNKEETDPYADLNFWNVDLSDKLSDQLDQYPLGRKFLYQSGFAQRSSQARASKRVYRNSERPSKRRRKA</sequence>
<dbReference type="GO" id="GO:0039620">
    <property type="term" value="C:T=7 icosahedral viral capsid"/>
    <property type="evidence" value="ECO:0007669"/>
    <property type="project" value="UniProtKB-UniRule"/>
</dbReference>
<dbReference type="InterPro" id="IPR002210">
    <property type="entry name" value="Capsid_L1_Papillomavir"/>
</dbReference>
<evidence type="ECO:0000256" key="8">
    <source>
        <dbReference type="RuleBase" id="RU361248"/>
    </source>
</evidence>
<keyword evidence="7" id="KW-1015">Disulfide bond</keyword>
<evidence type="ECO:0000256" key="5">
    <source>
        <dbReference type="ARBA" id="ARBA00022921"/>
    </source>
</evidence>
<dbReference type="GO" id="GO:0042025">
    <property type="term" value="C:host cell nucleus"/>
    <property type="evidence" value="ECO:0007669"/>
    <property type="project" value="UniProtKB-SubCell"/>
</dbReference>
<dbReference type="InterPro" id="IPR036973">
    <property type="entry name" value="Capsid_L1_sf_Papillomavir"/>
</dbReference>
<dbReference type="HAMAP" id="MF_04002">
    <property type="entry name" value="PPV_L1"/>
    <property type="match status" value="1"/>
</dbReference>
<evidence type="ECO:0000313" key="10">
    <source>
        <dbReference type="EMBL" id="AYA93606.1"/>
    </source>
</evidence>
<keyword evidence="2 7" id="KW-0945">Host-virus interaction</keyword>
<evidence type="ECO:0000256" key="4">
    <source>
        <dbReference type="ARBA" id="ARBA00022844"/>
    </source>
</evidence>
<gene>
    <name evidence="7 8" type="primary">L1</name>
</gene>
<keyword evidence="6 7" id="KW-1160">Virus entry into host cell</keyword>
<evidence type="ECO:0000256" key="3">
    <source>
        <dbReference type="ARBA" id="ARBA00022804"/>
    </source>
</evidence>
<keyword evidence="7" id="KW-1162">Viral penetration into host cytoplasm</keyword>
<reference evidence="10" key="1">
    <citation type="journal article" date="2018" name="Nat. Med.">
        <title>Expanded skin virome in DOCK8-deficient patients.</title>
        <authorList>
            <consortium name="NISC Comparative Sequencing Program"/>
            <person name="Tirosh O."/>
            <person name="Conlan S."/>
            <person name="Deming C."/>
            <person name="Lee-Lin S.Q."/>
            <person name="Huang X."/>
            <person name="Su H.C."/>
            <person name="Freeman A.F."/>
            <person name="Segre J.A."/>
            <person name="Kong H.H."/>
        </authorList>
    </citation>
    <scope>NUCLEOTIDE SEQUENCE</scope>
    <source>
        <strain evidence="10">HPV-mSK_042</strain>
    </source>
</reference>
<dbReference type="Pfam" id="PF00500">
    <property type="entry name" value="Late_protein_L1"/>
    <property type="match status" value="1"/>
</dbReference>
<dbReference type="GO" id="GO:0075509">
    <property type="term" value="P:endocytosis involved in viral entry into host cell"/>
    <property type="evidence" value="ECO:0007669"/>
    <property type="project" value="UniProtKB-KW"/>
</dbReference>